<evidence type="ECO:0000313" key="2">
    <source>
        <dbReference type="Proteomes" id="UP001162992"/>
    </source>
</evidence>
<organism evidence="1 2">
    <name type="scientific">Diphasiastrum complanatum</name>
    <name type="common">Issler's clubmoss</name>
    <name type="synonym">Lycopodium complanatum</name>
    <dbReference type="NCBI Taxonomy" id="34168"/>
    <lineage>
        <taxon>Eukaryota</taxon>
        <taxon>Viridiplantae</taxon>
        <taxon>Streptophyta</taxon>
        <taxon>Embryophyta</taxon>
        <taxon>Tracheophyta</taxon>
        <taxon>Lycopodiopsida</taxon>
        <taxon>Lycopodiales</taxon>
        <taxon>Lycopodiaceae</taxon>
        <taxon>Lycopodioideae</taxon>
        <taxon>Diphasiastrum</taxon>
    </lineage>
</organism>
<protein>
    <submittedName>
        <fullName evidence="1">Uncharacterized protein</fullName>
    </submittedName>
</protein>
<comment type="caution">
    <text evidence="1">The sequence shown here is derived from an EMBL/GenBank/DDBJ whole genome shotgun (WGS) entry which is preliminary data.</text>
</comment>
<evidence type="ECO:0000313" key="1">
    <source>
        <dbReference type="EMBL" id="KAJ7537500.1"/>
    </source>
</evidence>
<name>A0ACC2C693_DIPCM</name>
<proteinExistence type="predicted"/>
<dbReference type="Proteomes" id="UP001162992">
    <property type="component" value="Chromosome 11"/>
</dbReference>
<accession>A0ACC2C693</accession>
<keyword evidence="2" id="KW-1185">Reference proteome</keyword>
<dbReference type="EMBL" id="CM055102">
    <property type="protein sequence ID" value="KAJ7537500.1"/>
    <property type="molecule type" value="Genomic_DNA"/>
</dbReference>
<sequence>MAVEGSGYGPDGIYHSPRPPIQLPEDPHMDLVSFLFHNIHAAGLANKTAVVDAATGQALTYSELKQNIQSVAAGLASLGVSRGHVVLILSPNSIHFAVLFLAVVSIGAIVTTVNPVYTTREIAKQIKDSGTKFISTVPELLNKVQNARLPVILIGESELRDENVVALYSELLSTDPRNAPQPQIRQTDTAALLYSSGTTGVSKGVIISHRNFMAAALQVAVDVQLLGIKDQIYLCMLPMFHVFALVGIFYTTLQSGETLMIMAKFEFELMLEAIQKYRVTCLPTVPPVCIALAKQKAVEKYDLSSLQEIISGAAPLGKEIMEECSLKLPTSLLSQGYGLTETTGIASLYRRPQHKEHFGTVGLLCSSMEAKIVDIESGKPLSPTKQGELWLRGPNIMQGYLNNKEATESTLDKEGWLHTGDVGYFNDVGLLFIVDRLKELIKYKGLQVAPAELEALLLSNPFILDAAVVPFPDDTAGQVPHAFVVLSPDKQLFESDVVKFVADKVSLLVAPFKRLRKVTFVTSIPKSPSGKILRRQLIQHPVAKL</sequence>
<reference evidence="2" key="1">
    <citation type="journal article" date="2024" name="Proc. Natl. Acad. Sci. U.S.A.">
        <title>Extraordinary preservation of gene collinearity over three hundred million years revealed in homosporous lycophytes.</title>
        <authorList>
            <person name="Li C."/>
            <person name="Wickell D."/>
            <person name="Kuo L.Y."/>
            <person name="Chen X."/>
            <person name="Nie B."/>
            <person name="Liao X."/>
            <person name="Peng D."/>
            <person name="Ji J."/>
            <person name="Jenkins J."/>
            <person name="Williams M."/>
            <person name="Shu S."/>
            <person name="Plott C."/>
            <person name="Barry K."/>
            <person name="Rajasekar S."/>
            <person name="Grimwood J."/>
            <person name="Han X."/>
            <person name="Sun S."/>
            <person name="Hou Z."/>
            <person name="He W."/>
            <person name="Dai G."/>
            <person name="Sun C."/>
            <person name="Schmutz J."/>
            <person name="Leebens-Mack J.H."/>
            <person name="Li F.W."/>
            <person name="Wang L."/>
        </authorList>
    </citation>
    <scope>NUCLEOTIDE SEQUENCE [LARGE SCALE GENOMIC DNA]</scope>
    <source>
        <strain evidence="2">cv. PW_Plant_1</strain>
    </source>
</reference>
<gene>
    <name evidence="1" type="ORF">O6H91_11G008200</name>
</gene>